<dbReference type="HOGENOM" id="CLU_2513803_0_0_1"/>
<proteinExistence type="predicted"/>
<gene>
    <name evidence="1" type="ORF">GLOINDRAFT_28134</name>
</gene>
<sequence>MLFVKWILETLAEIPKEMIVKSFKKCGISNAMDGSEDDLFGQDENGEEIDENEREIDEIDLIECGFDFELIHVVLIPSMIYENHP</sequence>
<name>U9U7J6_RHIID</name>
<accession>U9U7J6</accession>
<protein>
    <submittedName>
        <fullName evidence="1">Uncharacterized protein</fullName>
    </submittedName>
</protein>
<organism evidence="1">
    <name type="scientific">Rhizophagus irregularis (strain DAOM 181602 / DAOM 197198 / MUCL 43194)</name>
    <name type="common">Arbuscular mycorrhizal fungus</name>
    <name type="synonym">Glomus intraradices</name>
    <dbReference type="NCBI Taxonomy" id="747089"/>
    <lineage>
        <taxon>Eukaryota</taxon>
        <taxon>Fungi</taxon>
        <taxon>Fungi incertae sedis</taxon>
        <taxon>Mucoromycota</taxon>
        <taxon>Glomeromycotina</taxon>
        <taxon>Glomeromycetes</taxon>
        <taxon>Glomerales</taxon>
        <taxon>Glomeraceae</taxon>
        <taxon>Rhizophagus</taxon>
    </lineage>
</organism>
<dbReference type="EMBL" id="KI285858">
    <property type="protein sequence ID" value="ESA11566.1"/>
    <property type="molecule type" value="Genomic_DNA"/>
</dbReference>
<dbReference type="AlphaFoldDB" id="U9U7J6"/>
<evidence type="ECO:0000313" key="1">
    <source>
        <dbReference type="EMBL" id="ESA11566.1"/>
    </source>
</evidence>
<reference evidence="1" key="1">
    <citation type="submission" date="2013-07" db="EMBL/GenBank/DDBJ databases">
        <title>The genome of an arbuscular mycorrhizal fungus provides insights into the evolution of the oldest plant symbiosis.</title>
        <authorList>
            <consortium name="DOE Joint Genome Institute"/>
            <person name="Tisserant E."/>
            <person name="Malbreil M."/>
            <person name="Kuo A."/>
            <person name="Kohler A."/>
            <person name="Symeonidi A."/>
            <person name="Balestrini R."/>
            <person name="Charron P."/>
            <person name="Duensing N."/>
            <person name="Frei-dit-Frey N."/>
            <person name="Gianinazzi-Pearson V."/>
            <person name="Gilbert B."/>
            <person name="Handa Y."/>
            <person name="Hijri M."/>
            <person name="Kaul R."/>
            <person name="Kawaguchi M."/>
            <person name="Krajinski F."/>
            <person name="Lammers P."/>
            <person name="Lapierre D."/>
            <person name="Masclaux F.G."/>
            <person name="Murat C."/>
            <person name="Morin E."/>
            <person name="Ndikumana S."/>
            <person name="Pagni M."/>
            <person name="Petitpierre D."/>
            <person name="Requena N."/>
            <person name="Rosikiewicz P."/>
            <person name="Riley R."/>
            <person name="Saito K."/>
            <person name="San Clemente H."/>
            <person name="Shapiro H."/>
            <person name="van Tuinen D."/>
            <person name="Becard G."/>
            <person name="Bonfante P."/>
            <person name="Paszkowski U."/>
            <person name="Shachar-Hill Y."/>
            <person name="Young J.P."/>
            <person name="Sanders I.R."/>
            <person name="Henrissat B."/>
            <person name="Rensing S.A."/>
            <person name="Grigoriev I.V."/>
            <person name="Corradi N."/>
            <person name="Roux C."/>
            <person name="Martin F."/>
        </authorList>
    </citation>
    <scope>NUCLEOTIDE SEQUENCE</scope>
    <source>
        <strain evidence="1">DAOM 197198</strain>
    </source>
</reference>